<feature type="transmembrane region" description="Helical" evidence="6">
    <location>
        <begin position="150"/>
        <end position="169"/>
    </location>
</feature>
<accession>A0A1Q2SKZ5</accession>
<keyword evidence="9" id="KW-1185">Reference proteome</keyword>
<dbReference type="EMBL" id="AP014836">
    <property type="protein sequence ID" value="BAW79798.1"/>
    <property type="molecule type" value="Genomic_DNA"/>
</dbReference>
<reference evidence="8 9" key="1">
    <citation type="journal article" date="2017" name="ISME J.">
        <title>An acid-tolerant ammonia-oxidizing ?-proteobacterium from soil.</title>
        <authorList>
            <person name="Hayatsu M."/>
            <person name="Tago K."/>
            <person name="Uchiyama I."/>
            <person name="Toyoda A."/>
            <person name="Wang Y."/>
            <person name="Shimomura Y."/>
            <person name="Okubo T."/>
            <person name="Kurisu F."/>
            <person name="Hirono Y."/>
            <person name="Nonaka K."/>
            <person name="Akiyama H."/>
            <person name="Itoh T."/>
            <person name="Takami H."/>
        </authorList>
    </citation>
    <scope>NUCLEOTIDE SEQUENCE [LARGE SCALE GENOMIC DNA]</scope>
    <source>
        <strain evidence="8 9">TAO100</strain>
    </source>
</reference>
<evidence type="ECO:0000256" key="5">
    <source>
        <dbReference type="ARBA" id="ARBA00023136"/>
    </source>
</evidence>
<feature type="transmembrane region" description="Helical" evidence="6">
    <location>
        <begin position="125"/>
        <end position="144"/>
    </location>
</feature>
<dbReference type="AlphaFoldDB" id="A0A1Q2SKZ5"/>
<dbReference type="InterPro" id="IPR000620">
    <property type="entry name" value="EamA_dom"/>
</dbReference>
<dbReference type="OrthoDB" id="5430053at2"/>
<keyword evidence="2" id="KW-1003">Cell membrane</keyword>
<dbReference type="Gene3D" id="1.10.3730.20">
    <property type="match status" value="1"/>
</dbReference>
<evidence type="ECO:0000256" key="2">
    <source>
        <dbReference type="ARBA" id="ARBA00022475"/>
    </source>
</evidence>
<organism evidence="8 9">
    <name type="scientific">Candidatus Nitrosoglobus terrae</name>
    <dbReference type="NCBI Taxonomy" id="1630141"/>
    <lineage>
        <taxon>Bacteria</taxon>
        <taxon>Pseudomonadati</taxon>
        <taxon>Pseudomonadota</taxon>
        <taxon>Gammaproteobacteria</taxon>
        <taxon>Chromatiales</taxon>
        <taxon>Chromatiaceae</taxon>
        <taxon>Candidatus Nitrosoglobus</taxon>
    </lineage>
</organism>
<feature type="transmembrane region" description="Helical" evidence="6">
    <location>
        <begin position="270"/>
        <end position="291"/>
    </location>
</feature>
<feature type="domain" description="EamA" evidence="7">
    <location>
        <begin position="11"/>
        <end position="141"/>
    </location>
</feature>
<feature type="transmembrane region" description="Helical" evidence="6">
    <location>
        <begin position="181"/>
        <end position="203"/>
    </location>
</feature>
<dbReference type="KEGG" id="ntt:TAO_0428"/>
<feature type="transmembrane region" description="Helical" evidence="6">
    <location>
        <begin position="215"/>
        <end position="237"/>
    </location>
</feature>
<keyword evidence="4 6" id="KW-1133">Transmembrane helix</keyword>
<dbReference type="PANTHER" id="PTHR32322">
    <property type="entry name" value="INNER MEMBRANE TRANSPORTER"/>
    <property type="match status" value="1"/>
</dbReference>
<dbReference type="InterPro" id="IPR050638">
    <property type="entry name" value="AA-Vitamin_Transporters"/>
</dbReference>
<keyword evidence="3 6" id="KW-0812">Transmembrane</keyword>
<evidence type="ECO:0000256" key="3">
    <source>
        <dbReference type="ARBA" id="ARBA00022692"/>
    </source>
</evidence>
<protein>
    <submittedName>
        <fullName evidence="8">Permease</fullName>
    </submittedName>
</protein>
<evidence type="ECO:0000313" key="9">
    <source>
        <dbReference type="Proteomes" id="UP000243679"/>
    </source>
</evidence>
<evidence type="ECO:0000313" key="8">
    <source>
        <dbReference type="EMBL" id="BAW79798.1"/>
    </source>
</evidence>
<dbReference type="PANTHER" id="PTHR32322:SF18">
    <property type="entry name" value="S-ADENOSYLMETHIONINE_S-ADENOSYLHOMOCYSTEINE TRANSPORTER"/>
    <property type="match status" value="1"/>
</dbReference>
<evidence type="ECO:0000256" key="4">
    <source>
        <dbReference type="ARBA" id="ARBA00022989"/>
    </source>
</evidence>
<feature type="transmembrane region" description="Helical" evidence="6">
    <location>
        <begin position="98"/>
        <end position="118"/>
    </location>
</feature>
<dbReference type="SUPFAM" id="SSF103481">
    <property type="entry name" value="Multidrug resistance efflux transporter EmrE"/>
    <property type="match status" value="2"/>
</dbReference>
<dbReference type="InterPro" id="IPR037185">
    <property type="entry name" value="EmrE-like"/>
</dbReference>
<gene>
    <name evidence="8" type="ORF">TAO_0428</name>
</gene>
<dbReference type="Pfam" id="PF00892">
    <property type="entry name" value="EamA"/>
    <property type="match status" value="2"/>
</dbReference>
<feature type="transmembrane region" description="Helical" evidence="6">
    <location>
        <begin position="12"/>
        <end position="29"/>
    </location>
</feature>
<feature type="transmembrane region" description="Helical" evidence="6">
    <location>
        <begin position="41"/>
        <end position="59"/>
    </location>
</feature>
<keyword evidence="5 6" id="KW-0472">Membrane</keyword>
<comment type="subcellular location">
    <subcellularLocation>
        <location evidence="1">Cell membrane</location>
        <topology evidence="1">Multi-pass membrane protein</topology>
    </subcellularLocation>
</comment>
<evidence type="ECO:0000256" key="6">
    <source>
        <dbReference type="SAM" id="Phobius"/>
    </source>
</evidence>
<feature type="domain" description="EamA" evidence="7">
    <location>
        <begin position="154"/>
        <end position="287"/>
    </location>
</feature>
<sequence length="295" mass="32307">MDYPSMTNNKPVLALVVLVLIWGYSWIVTKQALFWSAPLDFAALRSIFGGLCLLPVIIWQGGSLQPLYIKSMLWLALLQTVGFLGCSALALAEGAVGRSIVLAYTMPLWAVIFAAWFLGERLYHLQWLALGLASLGLIGIINPWEANFTLASTLFALAAGLWWGISVVVSKRLKLNNTLELLNVTAWQMLLGGILLEVLAYFIPSKPITWNAPFLWALAYAAILTSALGWLLWLYVLQKLSASVTGLSSLAVPVISMALAWLILDEIPTLGEMVGMLLILTSLTILSLAALRYRS</sequence>
<dbReference type="GO" id="GO:0005886">
    <property type="term" value="C:plasma membrane"/>
    <property type="evidence" value="ECO:0007669"/>
    <property type="project" value="UniProtKB-SubCell"/>
</dbReference>
<name>A0A1Q2SKZ5_9GAMM</name>
<dbReference type="Proteomes" id="UP000243679">
    <property type="component" value="Chromosome"/>
</dbReference>
<proteinExistence type="predicted"/>
<feature type="transmembrane region" description="Helical" evidence="6">
    <location>
        <begin position="244"/>
        <end position="264"/>
    </location>
</feature>
<feature type="transmembrane region" description="Helical" evidence="6">
    <location>
        <begin position="71"/>
        <end position="92"/>
    </location>
</feature>
<evidence type="ECO:0000256" key="1">
    <source>
        <dbReference type="ARBA" id="ARBA00004651"/>
    </source>
</evidence>
<evidence type="ECO:0000259" key="7">
    <source>
        <dbReference type="Pfam" id="PF00892"/>
    </source>
</evidence>